<dbReference type="InterPro" id="IPR036291">
    <property type="entry name" value="NAD(P)-bd_dom_sf"/>
</dbReference>
<protein>
    <recommendedName>
        <fullName evidence="4">Ketoreductase domain-containing protein</fullName>
    </recommendedName>
</protein>
<keyword evidence="2" id="KW-0560">Oxidoreductase</keyword>
<evidence type="ECO:0000256" key="1">
    <source>
        <dbReference type="ARBA" id="ARBA00006484"/>
    </source>
</evidence>
<dbReference type="PANTHER" id="PTHR43976:SF16">
    <property type="entry name" value="SHORT-CHAIN DEHYDROGENASE_REDUCTASE FAMILY PROTEIN"/>
    <property type="match status" value="1"/>
</dbReference>
<dbReference type="EMBL" id="BNAV01000001">
    <property type="protein sequence ID" value="GHF36214.1"/>
    <property type="molecule type" value="Genomic_DNA"/>
</dbReference>
<evidence type="ECO:0000256" key="3">
    <source>
        <dbReference type="RuleBase" id="RU000363"/>
    </source>
</evidence>
<dbReference type="OrthoDB" id="3178062at2"/>
<dbReference type="InterPro" id="IPR002347">
    <property type="entry name" value="SDR_fam"/>
</dbReference>
<dbReference type="PANTHER" id="PTHR43976">
    <property type="entry name" value="SHORT CHAIN DEHYDROGENASE"/>
    <property type="match status" value="1"/>
</dbReference>
<evidence type="ECO:0000313" key="5">
    <source>
        <dbReference type="EMBL" id="GHF36214.1"/>
    </source>
</evidence>
<proteinExistence type="inferred from homology"/>
<dbReference type="InterPro" id="IPR020904">
    <property type="entry name" value="Sc_DH/Rdtase_CS"/>
</dbReference>
<dbReference type="Gene3D" id="3.40.50.720">
    <property type="entry name" value="NAD(P)-binding Rossmann-like Domain"/>
    <property type="match status" value="1"/>
</dbReference>
<dbReference type="AlphaFoldDB" id="A0A8H9ITH8"/>
<comment type="similarity">
    <text evidence="1 3">Belongs to the short-chain dehydrogenases/reductases (SDR) family.</text>
</comment>
<reference evidence="5" key="2">
    <citation type="submission" date="2020-09" db="EMBL/GenBank/DDBJ databases">
        <authorList>
            <person name="Sun Q."/>
            <person name="Zhou Y."/>
        </authorList>
    </citation>
    <scope>NUCLEOTIDE SEQUENCE</scope>
    <source>
        <strain evidence="5">CGMCC 4.7679</strain>
    </source>
</reference>
<dbReference type="RefSeq" id="WP_145936382.1">
    <property type="nucleotide sequence ID" value="NZ_BNAV01000001.1"/>
</dbReference>
<comment type="caution">
    <text evidence="5">The sequence shown here is derived from an EMBL/GenBank/DDBJ whole genome shotgun (WGS) entry which is preliminary data.</text>
</comment>
<feature type="domain" description="Ketoreductase" evidence="4">
    <location>
        <begin position="4"/>
        <end position="171"/>
    </location>
</feature>
<gene>
    <name evidence="5" type="ORF">GCM10017566_06600</name>
</gene>
<dbReference type="InterPro" id="IPR051911">
    <property type="entry name" value="SDR_oxidoreductase"/>
</dbReference>
<evidence type="ECO:0000256" key="2">
    <source>
        <dbReference type="ARBA" id="ARBA00023002"/>
    </source>
</evidence>
<dbReference type="CDD" id="cd05374">
    <property type="entry name" value="17beta-HSD-like_SDR_c"/>
    <property type="match status" value="1"/>
</dbReference>
<dbReference type="PRINTS" id="PR00080">
    <property type="entry name" value="SDRFAMILY"/>
</dbReference>
<evidence type="ECO:0000313" key="6">
    <source>
        <dbReference type="Proteomes" id="UP000658656"/>
    </source>
</evidence>
<keyword evidence="6" id="KW-1185">Reference proteome</keyword>
<dbReference type="PROSITE" id="PS00061">
    <property type="entry name" value="ADH_SHORT"/>
    <property type="match status" value="1"/>
</dbReference>
<dbReference type="SMART" id="SM00822">
    <property type="entry name" value="PKS_KR"/>
    <property type="match status" value="1"/>
</dbReference>
<name>A0A8H9ITH8_9PSEU</name>
<organism evidence="5 6">
    <name type="scientific">Amycolatopsis bartoniae</name>
    <dbReference type="NCBI Taxonomy" id="941986"/>
    <lineage>
        <taxon>Bacteria</taxon>
        <taxon>Bacillati</taxon>
        <taxon>Actinomycetota</taxon>
        <taxon>Actinomycetes</taxon>
        <taxon>Pseudonocardiales</taxon>
        <taxon>Pseudonocardiaceae</taxon>
        <taxon>Amycolatopsis</taxon>
    </lineage>
</organism>
<dbReference type="SUPFAM" id="SSF51735">
    <property type="entry name" value="NAD(P)-binding Rossmann-fold domains"/>
    <property type="match status" value="1"/>
</dbReference>
<dbReference type="InterPro" id="IPR057326">
    <property type="entry name" value="KR_dom"/>
</dbReference>
<dbReference type="Proteomes" id="UP000658656">
    <property type="component" value="Unassembled WGS sequence"/>
</dbReference>
<dbReference type="GO" id="GO:0016491">
    <property type="term" value="F:oxidoreductase activity"/>
    <property type="evidence" value="ECO:0007669"/>
    <property type="project" value="UniProtKB-KW"/>
</dbReference>
<reference evidence="5" key="1">
    <citation type="journal article" date="2014" name="Int. J. Syst. Evol. Microbiol.">
        <title>Complete genome sequence of Corynebacterium casei LMG S-19264T (=DSM 44701T), isolated from a smear-ripened cheese.</title>
        <authorList>
            <consortium name="US DOE Joint Genome Institute (JGI-PGF)"/>
            <person name="Walter F."/>
            <person name="Albersmeier A."/>
            <person name="Kalinowski J."/>
            <person name="Ruckert C."/>
        </authorList>
    </citation>
    <scope>NUCLEOTIDE SEQUENCE</scope>
    <source>
        <strain evidence="5">CGMCC 4.7679</strain>
    </source>
</reference>
<dbReference type="Pfam" id="PF00106">
    <property type="entry name" value="adh_short"/>
    <property type="match status" value="1"/>
</dbReference>
<dbReference type="PRINTS" id="PR00081">
    <property type="entry name" value="GDHRDH"/>
</dbReference>
<sequence length="259" mass="27320">MRSRRVLITGCSSGVGRASAIHLAARGHEVIATALKIESIADLDVALALELDVTDPDSVAAAAEKAGPVDVLVNNAGRGLRAPVELVGDEALRTLWETNVLGPVRTVRAFLPAMRERGAGRIVNVSSVAGRRAMPLTGHYAASKHALEALSESLRFEVRDFGIDVVLVEPGAVKSDFSAKRLAADIAPGPYAEVAARATAQAAANAPAQTSEEVAEVVARAVEAERVPLRMPTSEAVAGMIRERTGRTDDDFEEWVTRG</sequence>
<accession>A0A8H9ITH8</accession>
<evidence type="ECO:0000259" key="4">
    <source>
        <dbReference type="SMART" id="SM00822"/>
    </source>
</evidence>